<evidence type="ECO:0000313" key="6">
    <source>
        <dbReference type="Proteomes" id="UP000234579"/>
    </source>
</evidence>
<dbReference type="Gene3D" id="3.40.710.10">
    <property type="entry name" value="DD-peptidase/beta-lactamase superfamily"/>
    <property type="match status" value="1"/>
</dbReference>
<feature type="region of interest" description="Disordered" evidence="3">
    <location>
        <begin position="108"/>
        <end position="129"/>
    </location>
</feature>
<evidence type="ECO:0000256" key="3">
    <source>
        <dbReference type="SAM" id="MobiDB-lite"/>
    </source>
</evidence>
<protein>
    <recommendedName>
        <fullName evidence="4">Beta-lactamase class A catalytic domain-containing protein</fullName>
    </recommendedName>
</protein>
<dbReference type="GO" id="GO:0046677">
    <property type="term" value="P:response to antibiotic"/>
    <property type="evidence" value="ECO:0007669"/>
    <property type="project" value="InterPro"/>
</dbReference>
<dbReference type="Gene3D" id="2.10.270.10">
    <property type="entry name" value="Cholin Binding"/>
    <property type="match status" value="10"/>
</dbReference>
<dbReference type="NCBIfam" id="TIGR03715">
    <property type="entry name" value="KxYKxGKxW"/>
    <property type="match status" value="1"/>
</dbReference>
<dbReference type="GO" id="GO:0008800">
    <property type="term" value="F:beta-lactamase activity"/>
    <property type="evidence" value="ECO:0007669"/>
    <property type="project" value="InterPro"/>
</dbReference>
<dbReference type="InterPro" id="IPR018337">
    <property type="entry name" value="Cell_wall/Cho-bd_repeat"/>
</dbReference>
<reference evidence="6" key="1">
    <citation type="submission" date="2017-12" db="EMBL/GenBank/DDBJ databases">
        <authorList>
            <person name="Christensen H."/>
        </authorList>
    </citation>
    <scope>NUCLEOTIDE SEQUENCE [LARGE SCALE GENOMIC DNA]</scope>
    <source>
        <strain evidence="6">268A</strain>
    </source>
</reference>
<dbReference type="PANTHER" id="PTHR35333">
    <property type="entry name" value="BETA-LACTAMASE"/>
    <property type="match status" value="1"/>
</dbReference>
<comment type="caution">
    <text evidence="5">The sequence shown here is derived from an EMBL/GenBank/DDBJ whole genome shotgun (WGS) entry which is preliminary data.</text>
</comment>
<dbReference type="SUPFAM" id="SSF69360">
    <property type="entry name" value="Cell wall binding repeat"/>
    <property type="match status" value="4"/>
</dbReference>
<feature type="domain" description="Beta-lactamase class A catalytic" evidence="4">
    <location>
        <begin position="905"/>
        <end position="1009"/>
    </location>
</feature>
<dbReference type="Pfam" id="PF19258">
    <property type="entry name" value="KxYKxGKxW_sig"/>
    <property type="match status" value="1"/>
</dbReference>
<keyword evidence="2" id="KW-0677">Repeat</keyword>
<evidence type="ECO:0000313" key="5">
    <source>
        <dbReference type="EMBL" id="PLA76850.1"/>
    </source>
</evidence>
<accession>A0A2I2ABS9</accession>
<dbReference type="InterPro" id="IPR000871">
    <property type="entry name" value="Beta-lactam_class-A"/>
</dbReference>
<dbReference type="EMBL" id="PKGI01000021">
    <property type="protein sequence ID" value="PLA76850.1"/>
    <property type="molecule type" value="Genomic_DNA"/>
</dbReference>
<dbReference type="PANTHER" id="PTHR35333:SF3">
    <property type="entry name" value="BETA-LACTAMASE-TYPE TRANSPEPTIDASE FOLD CONTAINING PROTEIN"/>
    <property type="match status" value="1"/>
</dbReference>
<evidence type="ECO:0000256" key="1">
    <source>
        <dbReference type="ARBA" id="ARBA00022729"/>
    </source>
</evidence>
<evidence type="ECO:0000256" key="2">
    <source>
        <dbReference type="ARBA" id="ARBA00022737"/>
    </source>
</evidence>
<organism evidence="5 6">
    <name type="scientific">Ligilactobacillus agilis</name>
    <dbReference type="NCBI Taxonomy" id="1601"/>
    <lineage>
        <taxon>Bacteria</taxon>
        <taxon>Bacillati</taxon>
        <taxon>Bacillota</taxon>
        <taxon>Bacilli</taxon>
        <taxon>Lactobacillales</taxon>
        <taxon>Lactobacillaceae</taxon>
        <taxon>Ligilactobacillus</taxon>
    </lineage>
</organism>
<feature type="region of interest" description="Disordered" evidence="3">
    <location>
        <begin position="49"/>
        <end position="82"/>
    </location>
</feature>
<gene>
    <name evidence="5" type="ORF">CYR79_04260</name>
</gene>
<name>A0A2I2ABS9_9LACO</name>
<dbReference type="InterPro" id="IPR022263">
    <property type="entry name" value="KxYKxGKxW"/>
</dbReference>
<dbReference type="InterPro" id="IPR012338">
    <property type="entry name" value="Beta-lactam/transpept-like"/>
</dbReference>
<sequence length="1074" mass="119933">MEKSEMKKRFKMYKAGKAWVVAPLVFFGLAVGVSTNVKQVAADTVSQAQTTTVTADVSSQSLTSQPSTTSSEATDSSQAESTTSVAASTIAATATSEASVPVSSSQAASTSSQVASSETQTSQASTTVTSQASASVATASVEAKVAPATSEAAQTSEAKEDYPAPAAYVEKNEGGHWYLYVGKQKQTGFQKLKDGRVVYYNNDSQMQYGQQNIQNYWYLFDQVNGAMKYGFQRIADQNKTVYYDKQGRMQYGHQTINNANYYFDKGTGAMQTGLVVDNGARYYYAANGKQAYGQQNVGGHWYLFDQANDGKAKTGFTQIKDQNKTVYYNGAGQMLYGQQNIGGHWYNFDKVTGKMSTGFTYLKDQSKTVYYNAQGQMQYGWQELNKAKYYFDKWTGAMAKGLQTIANAKYLFGNDGKMQTGQRNLGGYWYNFDQATGKMSTGLTYLKDQNKTVYYNAQGQMQYGQQNIGGHWYLFDKVTGAMKTGFQYIADQKKTVYYNQDGQMLYGFQKLNGATYYFDPALGTQAVGQKNIKNHWYYFDRKKGMATGFTYLPDQHKTVYYNEAGQMLYGFQKLNGATYYFDSALGTQAVGQKNIKGHWYYFDAKKGMATGLTYLPDQKKVVYYNNQGQMQYGQQILNGATYYFDLVTGEQLKDNLAYNHKTGQINYYGKDGKQARGMINLAGKTYDFTKGYLQGQGLVTVKGQTFLLNGNKVVTGQQRLNNHWYYFSPTSGKMATGLTYLPDQKKTVYYNDQGQMLYGQQNVGGHWYLFDNVTGAMKTGLQWIASQKKTVYYAANGQMQYGWQNVNGHRYFFNFGTGAQASAEIVNINGHFYAFDSRGNAHDFNELNALVNRLGTNIAVAIQSQKSGQVYAYSNSGNMRFQMASTVKVGVLAELLHNKGGNLTATERRLAERMIRNSDNAATTNLINYHLWEGGNPVGRLYRDLQMWSTTPRPAWGTTLTTPTDQLKLLYQIYLTNNSSYLNRASQDYLKGLMHTVNSSQRWGISAGSGDYYLKNGWMPAGWSDNGPWVVNSIGFIPNNGHGYTIAIYSVNNPLYTGINKVEQVARKVSQMLK</sequence>
<dbReference type="AlphaFoldDB" id="A0A2I2ABS9"/>
<feature type="region of interest" description="Disordered" evidence="3">
    <location>
        <begin position="141"/>
        <end position="160"/>
    </location>
</feature>
<dbReference type="InterPro" id="IPR045155">
    <property type="entry name" value="Beta-lactam_cat"/>
</dbReference>
<dbReference type="SUPFAM" id="SSF56601">
    <property type="entry name" value="beta-lactamase/transpeptidase-like"/>
    <property type="match status" value="1"/>
</dbReference>
<evidence type="ECO:0000259" key="4">
    <source>
        <dbReference type="Pfam" id="PF13354"/>
    </source>
</evidence>
<dbReference type="Pfam" id="PF19127">
    <property type="entry name" value="Choline_bind_3"/>
    <property type="match status" value="6"/>
</dbReference>
<dbReference type="RefSeq" id="WP_101811615.1">
    <property type="nucleotide sequence ID" value="NZ_PKGI01000021.1"/>
</dbReference>
<dbReference type="Pfam" id="PF01473">
    <property type="entry name" value="Choline_bind_1"/>
    <property type="match status" value="1"/>
</dbReference>
<dbReference type="Proteomes" id="UP000234579">
    <property type="component" value="Unassembled WGS sequence"/>
</dbReference>
<proteinExistence type="predicted"/>
<keyword evidence="1" id="KW-0732">Signal</keyword>
<dbReference type="Pfam" id="PF13354">
    <property type="entry name" value="Beta-lactamase2"/>
    <property type="match status" value="1"/>
</dbReference>
<dbReference type="GO" id="GO:0030655">
    <property type="term" value="P:beta-lactam antibiotic catabolic process"/>
    <property type="evidence" value="ECO:0007669"/>
    <property type="project" value="InterPro"/>
</dbReference>